<dbReference type="SUPFAM" id="SSF46785">
    <property type="entry name" value="Winged helix' DNA-binding domain"/>
    <property type="match status" value="1"/>
</dbReference>
<comment type="caution">
    <text evidence="2">The sequence shown here is derived from an EMBL/GenBank/DDBJ whole genome shotgun (WGS) entry which is preliminary data.</text>
</comment>
<dbReference type="InterPro" id="IPR036388">
    <property type="entry name" value="WH-like_DNA-bd_sf"/>
</dbReference>
<dbReference type="GO" id="GO:0003700">
    <property type="term" value="F:DNA-binding transcription factor activity"/>
    <property type="evidence" value="ECO:0007669"/>
    <property type="project" value="InterPro"/>
</dbReference>
<dbReference type="Proteomes" id="UP000323856">
    <property type="component" value="Unassembled WGS sequence"/>
</dbReference>
<dbReference type="AlphaFoldDB" id="A0A5B0E485"/>
<sequence length="145" mass="16525">MERRIADIEYEQMLLSRYTIAQHRNGDGLDRSVYLLMSRIDGQGPMSIGELSEAFRLDVSTVQRQTTVAVREGLLERILDPAGSVARKFSLTSTGDTLFREVRDHSVSALDRILADWPDADVDKFAELMHKFNVSIEEYRDSKDT</sequence>
<dbReference type="Gene3D" id="1.10.10.10">
    <property type="entry name" value="Winged helix-like DNA-binding domain superfamily/Winged helix DNA-binding domain"/>
    <property type="match status" value="1"/>
</dbReference>
<dbReference type="SMART" id="SM00347">
    <property type="entry name" value="HTH_MARR"/>
    <property type="match status" value="1"/>
</dbReference>
<dbReference type="InterPro" id="IPR000835">
    <property type="entry name" value="HTH_MarR-typ"/>
</dbReference>
<proteinExistence type="predicted"/>
<feature type="domain" description="HTH marR-type" evidence="1">
    <location>
        <begin position="22"/>
        <end position="122"/>
    </location>
</feature>
<organism evidence="2 3">
    <name type="scientific">Paeniglutamicibacter gangotriensis</name>
    <dbReference type="NCBI Taxonomy" id="254787"/>
    <lineage>
        <taxon>Bacteria</taxon>
        <taxon>Bacillati</taxon>
        <taxon>Actinomycetota</taxon>
        <taxon>Actinomycetes</taxon>
        <taxon>Micrococcales</taxon>
        <taxon>Micrococcaceae</taxon>
        <taxon>Paeniglutamicibacter</taxon>
    </lineage>
</organism>
<reference evidence="2 3" key="1">
    <citation type="submission" date="2019-07" db="EMBL/GenBank/DDBJ databases">
        <title>Analysis of the biochemical properties, biological activity and biotechnological potential of siderophores and biosurfactants produced by Antarctic psychrotolerant bacteria.</title>
        <authorList>
            <person name="Styczynski M."/>
            <person name="Krucon T."/>
            <person name="Decewicz P."/>
            <person name="Dziewit L."/>
        </authorList>
    </citation>
    <scope>NUCLEOTIDE SEQUENCE [LARGE SCALE GENOMIC DNA]</scope>
    <source>
        <strain evidence="2 3">ANT_H27</strain>
    </source>
</reference>
<evidence type="ECO:0000313" key="3">
    <source>
        <dbReference type="Proteomes" id="UP000323856"/>
    </source>
</evidence>
<evidence type="ECO:0000259" key="1">
    <source>
        <dbReference type="SMART" id="SM00347"/>
    </source>
</evidence>
<dbReference type="EMBL" id="VOBL01000025">
    <property type="protein sequence ID" value="KAA0973476.1"/>
    <property type="molecule type" value="Genomic_DNA"/>
</dbReference>
<gene>
    <name evidence="2" type="ORF">FQ154_17885</name>
</gene>
<dbReference type="OrthoDB" id="9154853at2"/>
<protein>
    <submittedName>
        <fullName evidence="2">Winged helix-turn-helix transcriptional regulator</fullName>
    </submittedName>
</protein>
<dbReference type="InterPro" id="IPR036390">
    <property type="entry name" value="WH_DNA-bd_sf"/>
</dbReference>
<evidence type="ECO:0000313" key="2">
    <source>
        <dbReference type="EMBL" id="KAA0973476.1"/>
    </source>
</evidence>
<dbReference type="RefSeq" id="WP_007270617.1">
    <property type="nucleotide sequence ID" value="NZ_JBITUG010000014.1"/>
</dbReference>
<name>A0A5B0E485_9MICC</name>
<accession>A0A5B0E485</accession>